<organism evidence="1 2">
    <name type="scientific">Panagrolaimus sp. PS1159</name>
    <dbReference type="NCBI Taxonomy" id="55785"/>
    <lineage>
        <taxon>Eukaryota</taxon>
        <taxon>Metazoa</taxon>
        <taxon>Ecdysozoa</taxon>
        <taxon>Nematoda</taxon>
        <taxon>Chromadorea</taxon>
        <taxon>Rhabditida</taxon>
        <taxon>Tylenchina</taxon>
        <taxon>Panagrolaimomorpha</taxon>
        <taxon>Panagrolaimoidea</taxon>
        <taxon>Panagrolaimidae</taxon>
        <taxon>Panagrolaimus</taxon>
    </lineage>
</organism>
<protein>
    <submittedName>
        <fullName evidence="2">Uncharacterized protein</fullName>
    </submittedName>
</protein>
<dbReference type="WBParaSite" id="PS1159_v2.g22865.t1">
    <property type="protein sequence ID" value="PS1159_v2.g22865.t1"/>
    <property type="gene ID" value="PS1159_v2.g22865"/>
</dbReference>
<reference evidence="2" key="1">
    <citation type="submission" date="2022-11" db="UniProtKB">
        <authorList>
            <consortium name="WormBaseParasite"/>
        </authorList>
    </citation>
    <scope>IDENTIFICATION</scope>
</reference>
<dbReference type="Proteomes" id="UP000887580">
    <property type="component" value="Unplaced"/>
</dbReference>
<accession>A0AC35G166</accession>
<proteinExistence type="predicted"/>
<sequence>MSIIISRIRKWKNNVRDFFLRLLNRFLSFVQRKTKSDKPMFEDNGTAPLINKEVTDAEIDESNEIEPTAEIVDQRKLIAEVVEPQQEQSFNVVEPELEQTAKADYQLKQTASIGDQLVELESEQQTEFFSPLSKISNDTFRSCEPIESDIDLFTVRTGSRSTVDNNTVEDDEQDLSDGTWKDESSSSSASEGSVHMGEESSDEDAMVNKSDDDEYVGGASGDEFVPKENNLIGTVNGPTSSFRD</sequence>
<name>A0AC35G166_9BILA</name>
<evidence type="ECO:0000313" key="1">
    <source>
        <dbReference type="Proteomes" id="UP000887580"/>
    </source>
</evidence>
<evidence type="ECO:0000313" key="2">
    <source>
        <dbReference type="WBParaSite" id="PS1159_v2.g22865.t1"/>
    </source>
</evidence>